<accession>A0A9J2PTQ9</accession>
<dbReference type="WBParaSite" id="ALUE_0001291601-mRNA-1">
    <property type="protein sequence ID" value="ALUE_0001291601-mRNA-1"/>
    <property type="gene ID" value="ALUE_0001291601"/>
</dbReference>
<reference evidence="2" key="1">
    <citation type="submission" date="2023-03" db="UniProtKB">
        <authorList>
            <consortium name="WormBaseParasite"/>
        </authorList>
    </citation>
    <scope>IDENTIFICATION</scope>
</reference>
<organism evidence="1 2">
    <name type="scientific">Ascaris lumbricoides</name>
    <name type="common">Giant roundworm</name>
    <dbReference type="NCBI Taxonomy" id="6252"/>
    <lineage>
        <taxon>Eukaryota</taxon>
        <taxon>Metazoa</taxon>
        <taxon>Ecdysozoa</taxon>
        <taxon>Nematoda</taxon>
        <taxon>Chromadorea</taxon>
        <taxon>Rhabditida</taxon>
        <taxon>Spirurina</taxon>
        <taxon>Ascaridomorpha</taxon>
        <taxon>Ascaridoidea</taxon>
        <taxon>Ascarididae</taxon>
        <taxon>Ascaris</taxon>
    </lineage>
</organism>
<keyword evidence="1" id="KW-1185">Reference proteome</keyword>
<dbReference type="AlphaFoldDB" id="A0A9J2PTQ9"/>
<sequence>MTSMPLVESNEKQFRAQFYRWLKEETNVRKHLSQIRSKALNDDLAFAINSHRVESNEKQFRAQFYRWLKEETNVRKHLSQIRSKALNDDLAFAHMWYWVCSKYPFERIEEHLSFEFGSIERRIAEECLEWIWSAERSALLHFYLGEYQSGAIEKIKLIRGCAKLSNNERIKRAIASVAEPHFIRTQLNGLIDSRQGKMFSIEMLDLPKPITSSSLRVGLFAQINAFQNDIDKKVLPQFALSRRWKRSLDIVLTHECTKAAYAAIQAYLDGLDDYQNVVEVDGNLDDKRITFPIERIKFDLKVGLFIELFLSLFPAEISAPILEASHQERVRFASEDIDEWATICAETIDEFLNVGAIYRRTEVAPFMVLIENDMIAEDAPEMYLMDRVSQARDLLLKLPRCPETITSGIFSIHMSTIWEVATIRAKLMIKKCTTQLREQFKSSVLELAEIFSNFSKLLFFRSLDPVAMLTNKGEVQQLWDEGEISKAIDRLITLFDRMHYLSEVISLDPEVHELITKVASMRKAFPRQLADYGFFFRKRLPLFIQFVKVIMTS</sequence>
<proteinExistence type="predicted"/>
<evidence type="ECO:0000313" key="1">
    <source>
        <dbReference type="Proteomes" id="UP000036681"/>
    </source>
</evidence>
<name>A0A9J2PTQ9_ASCLU</name>
<evidence type="ECO:0000313" key="2">
    <source>
        <dbReference type="WBParaSite" id="ALUE_0001291601-mRNA-1"/>
    </source>
</evidence>
<protein>
    <submittedName>
        <fullName evidence="2">Uncharacterized protein</fullName>
    </submittedName>
</protein>
<dbReference type="Proteomes" id="UP000036681">
    <property type="component" value="Unplaced"/>
</dbReference>